<accession>A0ACB8A3L9</accession>
<sequence length="292" mass="34137">MLFMLSHSRDIEKSEVFPWFVDALARAMQHNTIHVRHSALRLWPRYLPQRLRYLRLSQRDCFAVFNAIELDGGTTDPSSEIIECYLRILYTFTFHHDRIWTTALSRTKFFGQSCKLALRFPLYIIAILDILEDRKTQCNFRDSVDQEMRFRILSNAWLDVHPTAIQSLHGPLKLDPRIASEILDDVLPRLVAFTLRHVNTDNAAMDQFIFLLDLENALPYLEGTFPGSPVIWQIKEIRSTDWQLPEQQQQIEDANFWRARYTESRERTEQQGLPILAPGSGERDDRKGSSSN</sequence>
<gene>
    <name evidence="1" type="ORF">BJ138DRAFT_1160390</name>
</gene>
<organism evidence="1 2">
    <name type="scientific">Hygrophoropsis aurantiaca</name>
    <dbReference type="NCBI Taxonomy" id="72124"/>
    <lineage>
        <taxon>Eukaryota</taxon>
        <taxon>Fungi</taxon>
        <taxon>Dikarya</taxon>
        <taxon>Basidiomycota</taxon>
        <taxon>Agaricomycotina</taxon>
        <taxon>Agaricomycetes</taxon>
        <taxon>Agaricomycetidae</taxon>
        <taxon>Boletales</taxon>
        <taxon>Coniophorineae</taxon>
        <taxon>Hygrophoropsidaceae</taxon>
        <taxon>Hygrophoropsis</taxon>
    </lineage>
</organism>
<comment type="caution">
    <text evidence="1">The sequence shown here is derived from an EMBL/GenBank/DDBJ whole genome shotgun (WGS) entry which is preliminary data.</text>
</comment>
<reference evidence="1" key="1">
    <citation type="journal article" date="2021" name="New Phytol.">
        <title>Evolutionary innovations through gain and loss of genes in the ectomycorrhizal Boletales.</title>
        <authorList>
            <person name="Wu G."/>
            <person name="Miyauchi S."/>
            <person name="Morin E."/>
            <person name="Kuo A."/>
            <person name="Drula E."/>
            <person name="Varga T."/>
            <person name="Kohler A."/>
            <person name="Feng B."/>
            <person name="Cao Y."/>
            <person name="Lipzen A."/>
            <person name="Daum C."/>
            <person name="Hundley H."/>
            <person name="Pangilinan J."/>
            <person name="Johnson J."/>
            <person name="Barry K."/>
            <person name="LaButti K."/>
            <person name="Ng V."/>
            <person name="Ahrendt S."/>
            <person name="Min B."/>
            <person name="Choi I.G."/>
            <person name="Park H."/>
            <person name="Plett J.M."/>
            <person name="Magnuson J."/>
            <person name="Spatafora J.W."/>
            <person name="Nagy L.G."/>
            <person name="Henrissat B."/>
            <person name="Grigoriev I.V."/>
            <person name="Yang Z.L."/>
            <person name="Xu J."/>
            <person name="Martin F.M."/>
        </authorList>
    </citation>
    <scope>NUCLEOTIDE SEQUENCE</scope>
    <source>
        <strain evidence="1">ATCC 28755</strain>
    </source>
</reference>
<protein>
    <submittedName>
        <fullName evidence="1">Uncharacterized protein</fullName>
    </submittedName>
</protein>
<dbReference type="Proteomes" id="UP000790377">
    <property type="component" value="Unassembled WGS sequence"/>
</dbReference>
<proteinExistence type="predicted"/>
<evidence type="ECO:0000313" key="2">
    <source>
        <dbReference type="Proteomes" id="UP000790377"/>
    </source>
</evidence>
<dbReference type="EMBL" id="MU267914">
    <property type="protein sequence ID" value="KAH7907337.1"/>
    <property type="molecule type" value="Genomic_DNA"/>
</dbReference>
<name>A0ACB8A3L9_9AGAM</name>
<keyword evidence="2" id="KW-1185">Reference proteome</keyword>
<evidence type="ECO:0000313" key="1">
    <source>
        <dbReference type="EMBL" id="KAH7907337.1"/>
    </source>
</evidence>